<dbReference type="PROSITE" id="PS50850">
    <property type="entry name" value="MFS"/>
    <property type="match status" value="1"/>
</dbReference>
<gene>
    <name evidence="8" type="ORF">JCM14108_2435</name>
</gene>
<feature type="transmembrane region" description="Helical" evidence="6">
    <location>
        <begin position="24"/>
        <end position="42"/>
    </location>
</feature>
<evidence type="ECO:0000256" key="1">
    <source>
        <dbReference type="ARBA" id="ARBA00004651"/>
    </source>
</evidence>
<dbReference type="eggNOG" id="COG0477">
    <property type="taxonomic scope" value="Bacteria"/>
</dbReference>
<dbReference type="Gene3D" id="1.20.1250.20">
    <property type="entry name" value="MFS general substrate transporter like domains"/>
    <property type="match status" value="1"/>
</dbReference>
<dbReference type="InterPro" id="IPR011701">
    <property type="entry name" value="MFS"/>
</dbReference>
<feature type="transmembrane region" description="Helical" evidence="6">
    <location>
        <begin position="84"/>
        <end position="107"/>
    </location>
</feature>
<reference evidence="8" key="1">
    <citation type="journal article" date="2014" name="Genome Announc.">
        <title>Draft Genome Sequences of Two Lactobacillus Strains, L. farraginis JCM 14108T and L. composti JCM 14202T, Isolated from Compost of Distilled Shochu Residue.</title>
        <authorList>
            <person name="Yuki M."/>
            <person name="Oshima K."/>
            <person name="Suda W."/>
            <person name="Kitahara M."/>
            <person name="Kitamura K."/>
            <person name="Iida T."/>
            <person name="Hattori M."/>
            <person name="Ohkuma M."/>
        </authorList>
    </citation>
    <scope>NUCLEOTIDE SEQUENCE [LARGE SCALE GENOMIC DNA]</scope>
    <source>
        <strain evidence="8">JCM 14108</strain>
    </source>
</reference>
<protein>
    <submittedName>
        <fullName evidence="8">Permease</fullName>
    </submittedName>
</protein>
<dbReference type="InterPro" id="IPR005829">
    <property type="entry name" value="Sugar_transporter_CS"/>
</dbReference>
<comment type="subcellular location">
    <subcellularLocation>
        <location evidence="1">Cell membrane</location>
        <topology evidence="1">Multi-pass membrane protein</topology>
    </subcellularLocation>
</comment>
<dbReference type="PANTHER" id="PTHR23511:SF5">
    <property type="entry name" value="MAJOR FACILITATOR-TYPE TRANSPORTER HXNZ-RELATED"/>
    <property type="match status" value="1"/>
</dbReference>
<dbReference type="GO" id="GO:0005886">
    <property type="term" value="C:plasma membrane"/>
    <property type="evidence" value="ECO:0007669"/>
    <property type="project" value="UniProtKB-SubCell"/>
</dbReference>
<proteinExistence type="predicted"/>
<evidence type="ECO:0000256" key="4">
    <source>
        <dbReference type="ARBA" id="ARBA00022989"/>
    </source>
</evidence>
<name>X0PBF7_9LACO</name>
<keyword evidence="5 6" id="KW-0472">Membrane</keyword>
<feature type="domain" description="Major facilitator superfamily (MFS) profile" evidence="7">
    <location>
        <begin position="1"/>
        <end position="137"/>
    </location>
</feature>
<dbReference type="Proteomes" id="UP000019488">
    <property type="component" value="Unassembled WGS sequence"/>
</dbReference>
<dbReference type="Pfam" id="PF07690">
    <property type="entry name" value="MFS_1"/>
    <property type="match status" value="1"/>
</dbReference>
<feature type="transmembrane region" description="Helical" evidence="6">
    <location>
        <begin position="113"/>
        <end position="133"/>
    </location>
</feature>
<comment type="caution">
    <text evidence="8">The sequence shown here is derived from an EMBL/GenBank/DDBJ whole genome shotgun (WGS) entry which is preliminary data.</text>
</comment>
<feature type="transmembrane region" description="Helical" evidence="6">
    <location>
        <begin position="48"/>
        <end position="72"/>
    </location>
</feature>
<dbReference type="AlphaFoldDB" id="X0PBF7"/>
<evidence type="ECO:0000256" key="6">
    <source>
        <dbReference type="SAM" id="Phobius"/>
    </source>
</evidence>
<keyword evidence="4 6" id="KW-1133">Transmembrane helix</keyword>
<sequence>MMVGAPVGCAIGAYLVDRIGRKKTIAPAFFMTAVFGFMYGRQSTVGGVLTFGFLLEVCFYILMASVIAVYVAELFPTKFRFRGSGIANGTAKLFTVAMPIVVAWMLKVTNANMIFWTIGGIALFAGIVVWVFGDETNQKDIG</sequence>
<evidence type="ECO:0000256" key="3">
    <source>
        <dbReference type="ARBA" id="ARBA00022692"/>
    </source>
</evidence>
<dbReference type="PANTHER" id="PTHR23511">
    <property type="entry name" value="SYNAPTIC VESICLE GLYCOPROTEIN 2"/>
    <property type="match status" value="1"/>
</dbReference>
<evidence type="ECO:0000256" key="5">
    <source>
        <dbReference type="ARBA" id="ARBA00023136"/>
    </source>
</evidence>
<evidence type="ECO:0000256" key="2">
    <source>
        <dbReference type="ARBA" id="ARBA00022448"/>
    </source>
</evidence>
<accession>X0PBF7</accession>
<dbReference type="PROSITE" id="PS00216">
    <property type="entry name" value="SUGAR_TRANSPORT_1"/>
    <property type="match status" value="1"/>
</dbReference>
<evidence type="ECO:0000313" key="9">
    <source>
        <dbReference type="Proteomes" id="UP000019488"/>
    </source>
</evidence>
<keyword evidence="2" id="KW-0813">Transport</keyword>
<dbReference type="InterPro" id="IPR036259">
    <property type="entry name" value="MFS_trans_sf"/>
</dbReference>
<dbReference type="SUPFAM" id="SSF103473">
    <property type="entry name" value="MFS general substrate transporter"/>
    <property type="match status" value="1"/>
</dbReference>
<dbReference type="GO" id="GO:0022857">
    <property type="term" value="F:transmembrane transporter activity"/>
    <property type="evidence" value="ECO:0007669"/>
    <property type="project" value="InterPro"/>
</dbReference>
<organism evidence="8 9">
    <name type="scientific">Lentilactobacillus farraginis DSM 18382 = JCM 14108</name>
    <dbReference type="NCBI Taxonomy" id="1423743"/>
    <lineage>
        <taxon>Bacteria</taxon>
        <taxon>Bacillati</taxon>
        <taxon>Bacillota</taxon>
        <taxon>Bacilli</taxon>
        <taxon>Lactobacillales</taxon>
        <taxon>Lactobacillaceae</taxon>
        <taxon>Lentilactobacillus</taxon>
    </lineage>
</organism>
<dbReference type="InterPro" id="IPR020846">
    <property type="entry name" value="MFS_dom"/>
</dbReference>
<evidence type="ECO:0000313" key="8">
    <source>
        <dbReference type="EMBL" id="GAF37404.1"/>
    </source>
</evidence>
<dbReference type="EMBL" id="BAKI01000032">
    <property type="protein sequence ID" value="GAF37404.1"/>
    <property type="molecule type" value="Genomic_DNA"/>
</dbReference>
<evidence type="ECO:0000259" key="7">
    <source>
        <dbReference type="PROSITE" id="PS50850"/>
    </source>
</evidence>
<keyword evidence="3 6" id="KW-0812">Transmembrane</keyword>